<organism evidence="2 3">
    <name type="scientific">Plakobranchus ocellatus</name>
    <dbReference type="NCBI Taxonomy" id="259542"/>
    <lineage>
        <taxon>Eukaryota</taxon>
        <taxon>Metazoa</taxon>
        <taxon>Spiralia</taxon>
        <taxon>Lophotrochozoa</taxon>
        <taxon>Mollusca</taxon>
        <taxon>Gastropoda</taxon>
        <taxon>Heterobranchia</taxon>
        <taxon>Euthyneura</taxon>
        <taxon>Panpulmonata</taxon>
        <taxon>Sacoglossa</taxon>
        <taxon>Placobranchoidea</taxon>
        <taxon>Plakobranchidae</taxon>
        <taxon>Plakobranchus</taxon>
    </lineage>
</organism>
<protein>
    <submittedName>
        <fullName evidence="2">Uncharacterized protein</fullName>
    </submittedName>
</protein>
<name>A0AAV4B0J0_9GAST</name>
<proteinExistence type="predicted"/>
<evidence type="ECO:0000313" key="2">
    <source>
        <dbReference type="EMBL" id="GFO13027.1"/>
    </source>
</evidence>
<dbReference type="EMBL" id="BLXT01004479">
    <property type="protein sequence ID" value="GFO13027.1"/>
    <property type="molecule type" value="Genomic_DNA"/>
</dbReference>
<dbReference type="Proteomes" id="UP000735302">
    <property type="component" value="Unassembled WGS sequence"/>
</dbReference>
<sequence>MNGRLRLAGISNNSCTKLPSLRLFVWVLLKNPAVKGAEISRLTASIQTSGIVWLSSAPPLTSTQNNGSGVGRHQITHGTRNEDVTVRGGKLCPVLHGSAVSRKRWGVGGTMDSESVLRSAGAPLLQVRTPPPAPCSDGELKT</sequence>
<reference evidence="2 3" key="1">
    <citation type="journal article" date="2021" name="Elife">
        <title>Chloroplast acquisition without the gene transfer in kleptoplastic sea slugs, Plakobranchus ocellatus.</title>
        <authorList>
            <person name="Maeda T."/>
            <person name="Takahashi S."/>
            <person name="Yoshida T."/>
            <person name="Shimamura S."/>
            <person name="Takaki Y."/>
            <person name="Nagai Y."/>
            <person name="Toyoda A."/>
            <person name="Suzuki Y."/>
            <person name="Arimoto A."/>
            <person name="Ishii H."/>
            <person name="Satoh N."/>
            <person name="Nishiyama T."/>
            <person name="Hasebe M."/>
            <person name="Maruyama T."/>
            <person name="Minagawa J."/>
            <person name="Obokata J."/>
            <person name="Shigenobu S."/>
        </authorList>
    </citation>
    <scope>NUCLEOTIDE SEQUENCE [LARGE SCALE GENOMIC DNA]</scope>
</reference>
<accession>A0AAV4B0J0</accession>
<evidence type="ECO:0000313" key="3">
    <source>
        <dbReference type="Proteomes" id="UP000735302"/>
    </source>
</evidence>
<keyword evidence="3" id="KW-1185">Reference proteome</keyword>
<dbReference type="AlphaFoldDB" id="A0AAV4B0J0"/>
<gene>
    <name evidence="2" type="ORF">PoB_003953200</name>
</gene>
<comment type="caution">
    <text evidence="2">The sequence shown here is derived from an EMBL/GenBank/DDBJ whole genome shotgun (WGS) entry which is preliminary data.</text>
</comment>
<feature type="region of interest" description="Disordered" evidence="1">
    <location>
        <begin position="121"/>
        <end position="142"/>
    </location>
</feature>
<evidence type="ECO:0000256" key="1">
    <source>
        <dbReference type="SAM" id="MobiDB-lite"/>
    </source>
</evidence>